<dbReference type="AlphaFoldDB" id="A0A8K0V9L2"/>
<dbReference type="InterPro" id="IPR010865">
    <property type="entry name" value="DUF1499"/>
</dbReference>
<name>A0A8K0V9L2_9RHOB</name>
<organism evidence="1 2">
    <name type="scientific">Szabonella alba</name>
    <dbReference type="NCBI Taxonomy" id="2804194"/>
    <lineage>
        <taxon>Bacteria</taxon>
        <taxon>Pseudomonadati</taxon>
        <taxon>Pseudomonadota</taxon>
        <taxon>Alphaproteobacteria</taxon>
        <taxon>Rhodobacterales</taxon>
        <taxon>Paracoccaceae</taxon>
        <taxon>Szabonella</taxon>
    </lineage>
</organism>
<dbReference type="EMBL" id="JAESVN010000004">
    <property type="protein sequence ID" value="MBL4917873.1"/>
    <property type="molecule type" value="Genomic_DNA"/>
</dbReference>
<accession>A0A8K0V9L2</accession>
<dbReference type="Pfam" id="PF07386">
    <property type="entry name" value="DUF1499"/>
    <property type="match status" value="1"/>
</dbReference>
<sequence>MWAIILLLALIAAAAWIRLAPTDPADWHVALDIQDATGPCGPDAVIPMTGAAQAACLVSGTPDAALARLAGIAEASPRTSRIAGSPEEGRITWVARSALWGFPDYITAEARPEGNGAQLDILSRLRFGRSDLGVNAARLRDWLDRY</sequence>
<reference evidence="1" key="1">
    <citation type="submission" date="2021-01" db="EMBL/GenBank/DDBJ databases">
        <title>Tabrizicola alba sp. nov. a motile alkaliphilic bacterium isolated from a soda lake.</title>
        <authorList>
            <person name="Szuroczki S."/>
            <person name="Abbaszade G."/>
            <person name="Schumann P."/>
            <person name="Toth E."/>
        </authorList>
    </citation>
    <scope>NUCLEOTIDE SEQUENCE</scope>
    <source>
        <strain evidence="1">DMG-N-6</strain>
    </source>
</reference>
<proteinExistence type="predicted"/>
<keyword evidence="2" id="KW-1185">Reference proteome</keyword>
<evidence type="ECO:0000313" key="1">
    <source>
        <dbReference type="EMBL" id="MBL4917873.1"/>
    </source>
</evidence>
<comment type="caution">
    <text evidence="1">The sequence shown here is derived from an EMBL/GenBank/DDBJ whole genome shotgun (WGS) entry which is preliminary data.</text>
</comment>
<gene>
    <name evidence="1" type="ORF">JL811_11640</name>
</gene>
<dbReference type="Proteomes" id="UP000648908">
    <property type="component" value="Unassembled WGS sequence"/>
</dbReference>
<protein>
    <submittedName>
        <fullName evidence="1">DUF1499 domain-containing protein</fullName>
    </submittedName>
</protein>
<evidence type="ECO:0000313" key="2">
    <source>
        <dbReference type="Proteomes" id="UP000648908"/>
    </source>
</evidence>
<dbReference type="RefSeq" id="WP_202688786.1">
    <property type="nucleotide sequence ID" value="NZ_JAESVN010000004.1"/>
</dbReference>